<feature type="repeat" description="ANK" evidence="3">
    <location>
        <begin position="123"/>
        <end position="155"/>
    </location>
</feature>
<evidence type="ECO:0000256" key="1">
    <source>
        <dbReference type="ARBA" id="ARBA00022737"/>
    </source>
</evidence>
<feature type="repeat" description="ANK" evidence="3">
    <location>
        <begin position="158"/>
        <end position="190"/>
    </location>
</feature>
<dbReference type="SUPFAM" id="SSF48403">
    <property type="entry name" value="Ankyrin repeat"/>
    <property type="match status" value="1"/>
</dbReference>
<organism evidence="4 5">
    <name type="scientific">Dictyostelium purpureum</name>
    <name type="common">Slime mold</name>
    <dbReference type="NCBI Taxonomy" id="5786"/>
    <lineage>
        <taxon>Eukaryota</taxon>
        <taxon>Amoebozoa</taxon>
        <taxon>Evosea</taxon>
        <taxon>Eumycetozoa</taxon>
        <taxon>Dictyostelia</taxon>
        <taxon>Dictyosteliales</taxon>
        <taxon>Dictyosteliaceae</taxon>
        <taxon>Dictyostelium</taxon>
    </lineage>
</organism>
<dbReference type="PANTHER" id="PTHR24198">
    <property type="entry name" value="ANKYRIN REPEAT AND PROTEIN KINASE DOMAIN-CONTAINING PROTEIN"/>
    <property type="match status" value="1"/>
</dbReference>
<evidence type="ECO:0000313" key="4">
    <source>
        <dbReference type="EMBL" id="EGC37966.1"/>
    </source>
</evidence>
<dbReference type="STRING" id="5786.F0ZDN0"/>
<keyword evidence="5" id="KW-1185">Reference proteome</keyword>
<dbReference type="AlphaFoldDB" id="F0ZDN0"/>
<dbReference type="InterPro" id="IPR002110">
    <property type="entry name" value="Ankyrin_rpt"/>
</dbReference>
<reference evidence="5" key="1">
    <citation type="journal article" date="2011" name="Genome Biol.">
        <title>Comparative genomics of the social amoebae Dictyostelium discoideum and Dictyostelium purpureum.</title>
        <authorList>
            <consortium name="US DOE Joint Genome Institute (JGI-PGF)"/>
            <person name="Sucgang R."/>
            <person name="Kuo A."/>
            <person name="Tian X."/>
            <person name="Salerno W."/>
            <person name="Parikh A."/>
            <person name="Feasley C.L."/>
            <person name="Dalin E."/>
            <person name="Tu H."/>
            <person name="Huang E."/>
            <person name="Barry K."/>
            <person name="Lindquist E."/>
            <person name="Shapiro H."/>
            <person name="Bruce D."/>
            <person name="Schmutz J."/>
            <person name="Salamov A."/>
            <person name="Fey P."/>
            <person name="Gaudet P."/>
            <person name="Anjard C."/>
            <person name="Babu M.M."/>
            <person name="Basu S."/>
            <person name="Bushmanova Y."/>
            <person name="van der Wel H."/>
            <person name="Katoh-Kurasawa M."/>
            <person name="Dinh C."/>
            <person name="Coutinho P.M."/>
            <person name="Saito T."/>
            <person name="Elias M."/>
            <person name="Schaap P."/>
            <person name="Kay R.R."/>
            <person name="Henrissat B."/>
            <person name="Eichinger L."/>
            <person name="Rivero F."/>
            <person name="Putnam N.H."/>
            <person name="West C.M."/>
            <person name="Loomis W.F."/>
            <person name="Chisholm R.L."/>
            <person name="Shaulsky G."/>
            <person name="Strassmann J.E."/>
            <person name="Queller D.C."/>
            <person name="Kuspa A."/>
            <person name="Grigoriev I.V."/>
        </authorList>
    </citation>
    <scope>NUCLEOTIDE SEQUENCE [LARGE SCALE GENOMIC DNA]</scope>
    <source>
        <strain evidence="5">QSDP1</strain>
    </source>
</reference>
<evidence type="ECO:0000256" key="3">
    <source>
        <dbReference type="PROSITE-ProRule" id="PRU00023"/>
    </source>
</evidence>
<protein>
    <submittedName>
        <fullName evidence="4">Uncharacterized protein</fullName>
    </submittedName>
</protein>
<dbReference type="RefSeq" id="XP_003285537.1">
    <property type="nucleotide sequence ID" value="XM_003285489.1"/>
</dbReference>
<dbReference type="InParanoid" id="F0ZDN0"/>
<dbReference type="OrthoDB" id="20872at2759"/>
<dbReference type="Proteomes" id="UP000001064">
    <property type="component" value="Unassembled WGS sequence"/>
</dbReference>
<dbReference type="EMBL" id="GL870987">
    <property type="protein sequence ID" value="EGC37966.1"/>
    <property type="molecule type" value="Genomic_DNA"/>
</dbReference>
<proteinExistence type="predicted"/>
<dbReference type="VEuPathDB" id="AmoebaDB:DICPUDRAFT_29461"/>
<name>F0ZDN0_DICPU</name>
<feature type="repeat" description="ANK" evidence="3">
    <location>
        <begin position="191"/>
        <end position="223"/>
    </location>
</feature>
<dbReference type="PROSITE" id="PS50088">
    <property type="entry name" value="ANK_REPEAT"/>
    <property type="match status" value="3"/>
</dbReference>
<evidence type="ECO:0000256" key="2">
    <source>
        <dbReference type="ARBA" id="ARBA00023043"/>
    </source>
</evidence>
<dbReference type="eggNOG" id="KOG4177">
    <property type="taxonomic scope" value="Eukaryota"/>
</dbReference>
<dbReference type="Gene3D" id="1.25.40.20">
    <property type="entry name" value="Ankyrin repeat-containing domain"/>
    <property type="match status" value="2"/>
</dbReference>
<dbReference type="Pfam" id="PF12796">
    <property type="entry name" value="Ank_2"/>
    <property type="match status" value="2"/>
</dbReference>
<dbReference type="KEGG" id="dpp:DICPUDRAFT_29461"/>
<evidence type="ECO:0000313" key="5">
    <source>
        <dbReference type="Proteomes" id="UP000001064"/>
    </source>
</evidence>
<sequence>MIACQNKHNISDDALEGEDNPISILLQNGADPKIVDHKKRSALHYSINASGADTNSSFEIEDLLIKHNAPLNDQDYLGRTPLHYAFVKIGSREIENGNSYDPVQVVSSLASFETINIDLPDKFGRTPLFYACQHGSTVSSLLLIQRKANINRVDEDDNQITPLIYAIIINHAFLVKTLLNNSADVNCADGLGQPPIFYAVKANNIKIVETLLTKKPNLNIKDSD</sequence>
<dbReference type="GeneID" id="10503057"/>
<accession>F0ZDN0</accession>
<dbReference type="PANTHER" id="PTHR24198:SF165">
    <property type="entry name" value="ANKYRIN REPEAT-CONTAINING PROTEIN-RELATED"/>
    <property type="match status" value="1"/>
</dbReference>
<dbReference type="SMART" id="SM00248">
    <property type="entry name" value="ANK"/>
    <property type="match status" value="5"/>
</dbReference>
<feature type="non-terminal residue" evidence="4">
    <location>
        <position position="1"/>
    </location>
</feature>
<gene>
    <name evidence="4" type="ORF">DICPUDRAFT_29461</name>
</gene>
<keyword evidence="2 3" id="KW-0040">ANK repeat</keyword>
<keyword evidence="1" id="KW-0677">Repeat</keyword>
<dbReference type="InterPro" id="IPR036770">
    <property type="entry name" value="Ankyrin_rpt-contain_sf"/>
</dbReference>